<dbReference type="InterPro" id="IPR011009">
    <property type="entry name" value="Kinase-like_dom_sf"/>
</dbReference>
<dbReference type="Gene3D" id="1.10.150.20">
    <property type="entry name" value="5' to 3' exonuclease, C-terminal subdomain"/>
    <property type="match status" value="1"/>
</dbReference>
<dbReference type="PANTHER" id="PTHR43289:SF6">
    <property type="entry name" value="SERINE_THREONINE-PROTEIN KINASE NEKL-3"/>
    <property type="match status" value="1"/>
</dbReference>
<dbReference type="PROSITE" id="PS50965">
    <property type="entry name" value="NERD"/>
    <property type="match status" value="1"/>
</dbReference>
<evidence type="ECO:0000313" key="9">
    <source>
        <dbReference type="EMBL" id="GAA3043340.1"/>
    </source>
</evidence>
<dbReference type="PANTHER" id="PTHR43289">
    <property type="entry name" value="MITOGEN-ACTIVATED PROTEIN KINASE KINASE KINASE 20-RELATED"/>
    <property type="match status" value="1"/>
</dbReference>
<dbReference type="PROSITE" id="PS50011">
    <property type="entry name" value="PROTEIN_KINASE_DOM"/>
    <property type="match status" value="2"/>
</dbReference>
<accession>A0ABP6LHJ1</accession>
<evidence type="ECO:0000256" key="6">
    <source>
        <dbReference type="ARBA" id="ARBA00022840"/>
    </source>
</evidence>
<evidence type="ECO:0000256" key="5">
    <source>
        <dbReference type="ARBA" id="ARBA00022777"/>
    </source>
</evidence>
<comment type="caution">
    <text evidence="9">The sequence shown here is derived from an EMBL/GenBank/DDBJ whole genome shotgun (WGS) entry which is preliminary data.</text>
</comment>
<evidence type="ECO:0000256" key="1">
    <source>
        <dbReference type="ARBA" id="ARBA00012513"/>
    </source>
</evidence>
<dbReference type="InterPro" id="IPR011528">
    <property type="entry name" value="NERD"/>
</dbReference>
<evidence type="ECO:0000313" key="10">
    <source>
        <dbReference type="Proteomes" id="UP001501035"/>
    </source>
</evidence>
<protein>
    <recommendedName>
        <fullName evidence="1">non-specific serine/threonine protein kinase</fullName>
        <ecNumber evidence="1">2.7.11.1</ecNumber>
    </recommendedName>
</protein>
<reference evidence="10" key="1">
    <citation type="journal article" date="2019" name="Int. J. Syst. Evol. Microbiol.">
        <title>The Global Catalogue of Microorganisms (GCM) 10K type strain sequencing project: providing services to taxonomists for standard genome sequencing and annotation.</title>
        <authorList>
            <consortium name="The Broad Institute Genomics Platform"/>
            <consortium name="The Broad Institute Genome Sequencing Center for Infectious Disease"/>
            <person name="Wu L."/>
            <person name="Ma J."/>
        </authorList>
    </citation>
    <scope>NUCLEOTIDE SEQUENCE [LARGE SCALE GENOMIC DNA]</scope>
    <source>
        <strain evidence="10">JCM 14234</strain>
    </source>
</reference>
<keyword evidence="10" id="KW-1185">Reference proteome</keyword>
<organism evidence="9 10">
    <name type="scientific">Gordonia defluvii</name>
    <dbReference type="NCBI Taxonomy" id="283718"/>
    <lineage>
        <taxon>Bacteria</taxon>
        <taxon>Bacillati</taxon>
        <taxon>Actinomycetota</taxon>
        <taxon>Actinomycetes</taxon>
        <taxon>Mycobacteriales</taxon>
        <taxon>Gordoniaceae</taxon>
        <taxon>Gordonia</taxon>
    </lineage>
</organism>
<dbReference type="Gene3D" id="1.10.510.10">
    <property type="entry name" value="Transferase(Phosphotransferase) domain 1"/>
    <property type="match status" value="2"/>
</dbReference>
<dbReference type="InterPro" id="IPR011260">
    <property type="entry name" value="RNAP_asu_C"/>
</dbReference>
<sequence>MKADSALWKVMGEPASPAEAAALDTFRALLPDDGITTAWVNLTFISDQGRTAEVDVLLLTRNGMFLVELKGWHGTVTGNAGRWQHGQRNIENPRLLADRKAKWLKGLLQDRAPNQAARASLPRIDAVVVMHGEGSTVRIDSPGDIGVLTLDGYRVNSSPRLAKLSEFLAAPPHNFRQTIDLHRARQVRSLCDAVGFTPTPKVRMVGDFVVADDEPIAQGRDWQDVLVNLPAMPDVKRRLRLYDVPATASQSDRQHIEQLAQREFQLTQGMRHSGIAAPIDFKRTDDGPALVFEYDSRELPLDAYMAGAGTELDLDQRIALAIRLGEILRFAHNVHLRHRALSPRRLWATPVPDGLPELSVRDWYFAQRDSSTRNASRLTSISAGVDDLMGVADQDDWLWIAPEARHSVEGLPPVPLDVYGFGALTYLILTGKPPAETLVELERKFAETGALDPRAAAQGLPDPADFKDVAGVAGLNGVADVVALATRAVESERPATVEEVLGLLQIARDLLRGGDAAAEPTPVADPVDAQKDDIIGDRFIVASRRGEGSSGIALGVYDGDSPDDRELVLKVARTESAGLRLTPEAEVLRALDHRRVVRLIDGPLDVGGRRALLLSDAGKETLAARLAKEGRATVSQLEQYGSQLLEAMIYLETQGVFHRDIKPSNLGITPDPGTRKPSLILFDFSLASESVDNTASGTPSYLDPYLGRGRRQKYDRAAELWAVSTTLFEMATGQLPWWGEGAGRPTDPNDAPVIEPASFEPAVSAQLTAFFQRALSPAAPSRFSSANELAIAWQSVFVALDADDDVTEANDELAGQASLDTPLERAGLSTRALSALARLDVATVGQLLGVHPARINSIRGLGEKHRKEIQARIRVWRNTLSIAPESSNEEPVGTERLVSRLVDQLKAAERPVMERLLGLSGGEVPAGEWPTAGDTARSLGITRERVGHVVDQAVTTWTTESDGAINRLSAEVSTVLARSGRVMAVPSLAAALVAQRGSLLDGEDRLRQGVALLRVAFEVDARMPERAFELRRGIATGAGKRPDVISLQETADPDESAQEYPPADLLAETAIELGRKADELVDTGIVPLAGASAALVGVVADTRADSLLSLTGRQLLTLASSVSTKAAVSGFDELYPVDLDRKEAVERALRGKPGHKISEAAVRRSVAARFPRVLLPSASNQLDTLVYAALPGIVNRDGVYELVSEGRSSTGTATGITRFAPAAVEETVTKLKESITRHGALTLTTPPKRYSKVAQQLPAAHGVDVLDIASLVVTSTRALADEHGADWQFVLGVDAAPQDSADWSNLTNLVRRAVEPRWEEAMAAPKPLLIINAGPLVRYGMSGLLSTLLDVGTFRPAARWLLVAKHGSQAVPLLEGKPVPLGPSGWVELPSDLSQLADPATATTRIIPGARK</sequence>
<feature type="domain" description="Protein kinase" evidence="7">
    <location>
        <begin position="539"/>
        <end position="797"/>
    </location>
</feature>
<dbReference type="Pfam" id="PF03118">
    <property type="entry name" value="RNA_pol_A_CTD"/>
    <property type="match status" value="1"/>
</dbReference>
<dbReference type="EC" id="2.7.11.1" evidence="1"/>
<proteinExistence type="predicted"/>
<keyword evidence="6" id="KW-0067">ATP-binding</keyword>
<dbReference type="SUPFAM" id="SSF47789">
    <property type="entry name" value="C-terminal domain of RNA polymerase alpha subunit"/>
    <property type="match status" value="1"/>
</dbReference>
<feature type="domain" description="NERD" evidence="8">
    <location>
        <begin position="14"/>
        <end position="127"/>
    </location>
</feature>
<dbReference type="InterPro" id="IPR049832">
    <property type="entry name" value="BREX_PglW"/>
</dbReference>
<dbReference type="NCBIfam" id="NF033442">
    <property type="entry name" value="BREX_PglW"/>
    <property type="match status" value="1"/>
</dbReference>
<evidence type="ECO:0000259" key="8">
    <source>
        <dbReference type="PROSITE" id="PS50965"/>
    </source>
</evidence>
<name>A0ABP6LHJ1_9ACTN</name>
<dbReference type="SMART" id="SM00220">
    <property type="entry name" value="S_TKc"/>
    <property type="match status" value="1"/>
</dbReference>
<evidence type="ECO:0000256" key="3">
    <source>
        <dbReference type="ARBA" id="ARBA00022679"/>
    </source>
</evidence>
<keyword evidence="4" id="KW-0547">Nucleotide-binding</keyword>
<dbReference type="RefSeq" id="WP_344716800.1">
    <property type="nucleotide sequence ID" value="NZ_BAAAVS010000049.1"/>
</dbReference>
<dbReference type="Pfam" id="PF00069">
    <property type="entry name" value="Pkinase"/>
    <property type="match status" value="1"/>
</dbReference>
<dbReference type="GO" id="GO:0016301">
    <property type="term" value="F:kinase activity"/>
    <property type="evidence" value="ECO:0007669"/>
    <property type="project" value="UniProtKB-KW"/>
</dbReference>
<evidence type="ECO:0000256" key="2">
    <source>
        <dbReference type="ARBA" id="ARBA00022527"/>
    </source>
</evidence>
<dbReference type="InterPro" id="IPR000719">
    <property type="entry name" value="Prot_kinase_dom"/>
</dbReference>
<dbReference type="Proteomes" id="UP001501035">
    <property type="component" value="Unassembled WGS sequence"/>
</dbReference>
<keyword evidence="3" id="KW-0808">Transferase</keyword>
<evidence type="ECO:0000256" key="4">
    <source>
        <dbReference type="ARBA" id="ARBA00022741"/>
    </source>
</evidence>
<evidence type="ECO:0000259" key="7">
    <source>
        <dbReference type="PROSITE" id="PS50011"/>
    </source>
</evidence>
<feature type="domain" description="Protein kinase" evidence="7">
    <location>
        <begin position="188"/>
        <end position="511"/>
    </location>
</feature>
<keyword evidence="2" id="KW-0723">Serine/threonine-protein kinase</keyword>
<keyword evidence="5 9" id="KW-0418">Kinase</keyword>
<dbReference type="SUPFAM" id="SSF56112">
    <property type="entry name" value="Protein kinase-like (PK-like)"/>
    <property type="match status" value="2"/>
</dbReference>
<gene>
    <name evidence="9" type="primary">pglW</name>
    <name evidence="9" type="ORF">GCM10010528_23640</name>
</gene>
<dbReference type="EMBL" id="BAAAVS010000049">
    <property type="protein sequence ID" value="GAA3043340.1"/>
    <property type="molecule type" value="Genomic_DNA"/>
</dbReference>
<dbReference type="Pfam" id="PF08378">
    <property type="entry name" value="NERD"/>
    <property type="match status" value="1"/>
</dbReference>